<organism evidence="4">
    <name type="scientific">Leucothrix mucor</name>
    <dbReference type="NCBI Taxonomy" id="45248"/>
    <lineage>
        <taxon>Bacteria</taxon>
        <taxon>Pseudomonadati</taxon>
        <taxon>Pseudomonadota</taxon>
        <taxon>Gammaproteobacteria</taxon>
        <taxon>Thiotrichales</taxon>
        <taxon>Thiotrichaceae</taxon>
        <taxon>Leucothrix</taxon>
    </lineage>
</organism>
<dbReference type="InterPro" id="IPR050400">
    <property type="entry name" value="Bact_Cytoskel_RodZ"/>
</dbReference>
<gene>
    <name evidence="4" type="ORF">ENJ51_05415</name>
</gene>
<dbReference type="InterPro" id="IPR025194">
    <property type="entry name" value="RodZ-like_C"/>
</dbReference>
<feature type="domain" description="Cytoskeleton protein RodZ-like C-terminal" evidence="3">
    <location>
        <begin position="267"/>
        <end position="337"/>
    </location>
</feature>
<feature type="transmembrane region" description="Helical" evidence="2">
    <location>
        <begin position="120"/>
        <end position="143"/>
    </location>
</feature>
<sequence>MSETASEQQAKDETQRSLGSLLKSYREQNGHDIYEVAEALCLSPEIVTSLEQEDFDSLPEPPYVRGYLRSYAKFSNIDPQKIIDLYEEQRGADPQDLEYHFKPKRNNLTKSSISSSAIRLGLIALLLVGLAALSMIPAVNGWITETWAGLSKQTADKNYASAEPIAAENQFAIPAPLPGEETDPVKDNTSSNSDDTATTNNNVDSTAGQNSKDDKKQADADTDGNNNNKKPDDKEQNSTVDTANTDEKTSNSDEKITETKEGTKLKFVFKKEVWMRIKDKNKKTVFESLSPAGEEKEIILKKPMTFRIGNAQGIEIYVEGKRFDITGLTTGSVANFTIN</sequence>
<evidence type="ECO:0000256" key="2">
    <source>
        <dbReference type="SAM" id="Phobius"/>
    </source>
</evidence>
<dbReference type="EMBL" id="DRMS01000206">
    <property type="protein sequence ID" value="HFC92235.1"/>
    <property type="molecule type" value="Genomic_DNA"/>
</dbReference>
<feature type="region of interest" description="Disordered" evidence="1">
    <location>
        <begin position="1"/>
        <end position="22"/>
    </location>
</feature>
<dbReference type="Pfam" id="PF13413">
    <property type="entry name" value="HTH_25"/>
    <property type="match status" value="1"/>
</dbReference>
<dbReference type="Proteomes" id="UP000885750">
    <property type="component" value="Unassembled WGS sequence"/>
</dbReference>
<dbReference type="PANTHER" id="PTHR34475">
    <property type="match status" value="1"/>
</dbReference>
<feature type="compositionally biased region" description="Basic and acidic residues" evidence="1">
    <location>
        <begin position="245"/>
        <end position="257"/>
    </location>
</feature>
<keyword evidence="2" id="KW-1133">Transmembrane helix</keyword>
<evidence type="ECO:0000259" key="3">
    <source>
        <dbReference type="Pfam" id="PF13464"/>
    </source>
</evidence>
<keyword evidence="2" id="KW-0812">Transmembrane</keyword>
<dbReference type="Pfam" id="PF13464">
    <property type="entry name" value="RodZ_C"/>
    <property type="match status" value="1"/>
</dbReference>
<feature type="compositionally biased region" description="Low complexity" evidence="1">
    <location>
        <begin position="187"/>
        <end position="206"/>
    </location>
</feature>
<dbReference type="InterPro" id="IPR010982">
    <property type="entry name" value="Lambda_DNA-bd_dom_sf"/>
</dbReference>
<dbReference type="AlphaFoldDB" id="A0A7V2SZ99"/>
<reference evidence="4" key="1">
    <citation type="journal article" date="2020" name="mSystems">
        <title>Genome- and Community-Level Interaction Insights into Carbon Utilization and Element Cycling Functions of Hydrothermarchaeota in Hydrothermal Sediment.</title>
        <authorList>
            <person name="Zhou Z."/>
            <person name="Liu Y."/>
            <person name="Xu W."/>
            <person name="Pan J."/>
            <person name="Luo Z.H."/>
            <person name="Li M."/>
        </authorList>
    </citation>
    <scope>NUCLEOTIDE SEQUENCE [LARGE SCALE GENOMIC DNA]</scope>
    <source>
        <strain evidence="4">HyVt-493</strain>
    </source>
</reference>
<protein>
    <submittedName>
        <fullName evidence="4">Helix-turn-helix domain-containing protein</fullName>
    </submittedName>
</protein>
<evidence type="ECO:0000256" key="1">
    <source>
        <dbReference type="SAM" id="MobiDB-lite"/>
    </source>
</evidence>
<dbReference type="GO" id="GO:0003677">
    <property type="term" value="F:DNA binding"/>
    <property type="evidence" value="ECO:0007669"/>
    <property type="project" value="InterPro"/>
</dbReference>
<keyword evidence="2" id="KW-0472">Membrane</keyword>
<evidence type="ECO:0000313" key="4">
    <source>
        <dbReference type="EMBL" id="HFC92235.1"/>
    </source>
</evidence>
<comment type="caution">
    <text evidence="4">The sequence shown here is derived from an EMBL/GenBank/DDBJ whole genome shotgun (WGS) entry which is preliminary data.</text>
</comment>
<name>A0A7V2SZ99_LEUMU</name>
<proteinExistence type="predicted"/>
<accession>A0A7V2SZ99</accession>
<dbReference type="PANTHER" id="PTHR34475:SF1">
    <property type="entry name" value="CYTOSKELETON PROTEIN RODZ"/>
    <property type="match status" value="1"/>
</dbReference>
<dbReference type="Gene3D" id="1.10.260.40">
    <property type="entry name" value="lambda repressor-like DNA-binding domains"/>
    <property type="match status" value="1"/>
</dbReference>
<feature type="region of interest" description="Disordered" evidence="1">
    <location>
        <begin position="175"/>
        <end position="257"/>
    </location>
</feature>